<evidence type="ECO:0000256" key="1">
    <source>
        <dbReference type="SAM" id="Phobius"/>
    </source>
</evidence>
<evidence type="ECO:0000259" key="2">
    <source>
        <dbReference type="Pfam" id="PF00188"/>
    </source>
</evidence>
<comment type="caution">
    <text evidence="3">The sequence shown here is derived from an EMBL/GenBank/DDBJ whole genome shotgun (WGS) entry which is preliminary data.</text>
</comment>
<organism evidence="3">
    <name type="scientific">Synechococcus sp. SB0676_bin_10</name>
    <dbReference type="NCBI Taxonomy" id="2604869"/>
    <lineage>
        <taxon>Bacteria</taxon>
        <taxon>Bacillati</taxon>
        <taxon>Cyanobacteriota</taxon>
        <taxon>Cyanophyceae</taxon>
        <taxon>Synechococcales</taxon>
        <taxon>Synechococcaceae</taxon>
        <taxon>Synechococcus</taxon>
    </lineage>
</organism>
<dbReference type="PANTHER" id="PTHR31157:SF1">
    <property type="entry name" value="SCP DOMAIN-CONTAINING PROTEIN"/>
    <property type="match status" value="1"/>
</dbReference>
<gene>
    <name evidence="3" type="ORF">F4162_07995</name>
</gene>
<dbReference type="SUPFAM" id="SSF55797">
    <property type="entry name" value="PR-1-like"/>
    <property type="match status" value="1"/>
</dbReference>
<dbReference type="CDD" id="cd05379">
    <property type="entry name" value="CAP_bacterial"/>
    <property type="match status" value="1"/>
</dbReference>
<sequence>MEKVFVYWDNSNIPSPHLTFPWQDGIFWGRLSDFFEMSLKQGKDNLWMWIFAILCIVTMVPATAAYGTKLLNSGRRPPYETGTVAQAQNYQTFGGVRNAGPPLHPPSIETWIIHYTNSARKAAGLRPLTHDPAISNIAREHSQNMISSGIFAHDVHGKSPTDRALEAGYNCRAYNEDGSYSYGLSENIYEHPRITEWSKWGTSTEIIPTIFHSDKTMGLALVRGWMSSPGHRKNILDRNARRIGVGVAIKEHQIAESSSLHQEIVFATQNFSACR</sequence>
<dbReference type="InterPro" id="IPR035940">
    <property type="entry name" value="CAP_sf"/>
</dbReference>
<accession>A0A6B1FAU5</accession>
<evidence type="ECO:0000313" key="3">
    <source>
        <dbReference type="EMBL" id="MYG38886.1"/>
    </source>
</evidence>
<keyword evidence="1" id="KW-0472">Membrane</keyword>
<feature type="transmembrane region" description="Helical" evidence="1">
    <location>
        <begin position="46"/>
        <end position="66"/>
    </location>
</feature>
<feature type="domain" description="SCP" evidence="2">
    <location>
        <begin position="114"/>
        <end position="255"/>
    </location>
</feature>
<reference evidence="3" key="1">
    <citation type="submission" date="2019-09" db="EMBL/GenBank/DDBJ databases">
        <title>Characterisation of the sponge microbiome using genome-centric metagenomics.</title>
        <authorList>
            <person name="Engelberts J.P."/>
            <person name="Robbins S.J."/>
            <person name="De Goeij J.M."/>
            <person name="Aranda M."/>
            <person name="Bell S.C."/>
            <person name="Webster N.S."/>
        </authorList>
    </citation>
    <scope>NUCLEOTIDE SEQUENCE</scope>
    <source>
        <strain evidence="3">SB0676_bin_10</strain>
    </source>
</reference>
<keyword evidence="1" id="KW-1133">Transmembrane helix</keyword>
<protein>
    <submittedName>
        <fullName evidence="3">CAP domain-containing protein</fullName>
    </submittedName>
</protein>
<dbReference type="AlphaFoldDB" id="A0A6B1FAU5"/>
<dbReference type="Gene3D" id="3.40.33.10">
    <property type="entry name" value="CAP"/>
    <property type="match status" value="1"/>
</dbReference>
<proteinExistence type="predicted"/>
<dbReference type="PANTHER" id="PTHR31157">
    <property type="entry name" value="SCP DOMAIN-CONTAINING PROTEIN"/>
    <property type="match status" value="1"/>
</dbReference>
<dbReference type="EMBL" id="VYDO01000254">
    <property type="protein sequence ID" value="MYG38886.1"/>
    <property type="molecule type" value="Genomic_DNA"/>
</dbReference>
<dbReference type="Pfam" id="PF00188">
    <property type="entry name" value="CAP"/>
    <property type="match status" value="1"/>
</dbReference>
<dbReference type="InterPro" id="IPR014044">
    <property type="entry name" value="CAP_dom"/>
</dbReference>
<keyword evidence="1" id="KW-0812">Transmembrane</keyword>
<name>A0A6B1FAU5_9SYNE</name>